<evidence type="ECO:0000313" key="2">
    <source>
        <dbReference type="Proteomes" id="UP000824533"/>
    </source>
</evidence>
<sequence length="1029" mass="112493">MTRHLYLNFHCLFQVSILCVLLAVSAAQETHPGLVLKDTVQDLIAQATHSGIKFLPSQDRRSFSPLGRGRGQPILGLEGTLWRRLCAYAMTSQYGARSILFSFESHQVSQVNAGVNFGGNIGSNFGHNLDVGNLDLGLNLPAPIYGTPISVDVKPIPVPDIYGAPLGPIGSNELLVQDSNIGHYGPPQPDPNPQPPHPGIPAPPTPPHVLYDGWKPIPGVSKPIDIDFGHFGNIGNIGNNIGVDINHIGSNVGIAANIGQNIDIGHVGGNFGHFGANVGHVSQITTQYGAPFPDINLNLDQSLSNIDQSQQFHINTGYSNVHQDVLANVDLNAIVGGDSNNIDQSKTVFEAHYTENLNPQADLQFIQSSIPDKSIDFIHSDSNSHRINGAKGLIPPSGVYGVPLGGQYGVPPKPHGANLPIPYGSYSGGSSSIHTGLNTPRYPVKFRESVPDGLLEHVGKIVNHKDQHNVDHISQGPAYLPPPISDVKDVNYQTPNSNSVSFSIEPSNLYTLPHHNNPINFQSHSAPSNLYGSPVDSYSVPLLTVGDHLTSGSSNNVITTTIDGTLLANLSSLDAAEILKHCPYHEAILKAARNGDKISAELASKYVASLSSLGSKLYTKQFTEKSNDLQTASHNQIQNVIVNDNKIDKSKGKSIRDYSKVTDNINLVSEQIMKTSEKIKSLNQETKELQQKIVSNTQNLNKVNNQATKYNEIPVKAGQTSYSVQIQASDEPNGKSDNPAIPHDKLLSEDLLQSILHAIEQPNQKHTQQYQNQNSDTQNQVQQFASQQIASLNNQFSALNTQFTSLDAQNLPQNTQYNQNTISNTQNQPNVFTSFSSIESQSSPNTNQNIQFTSVSNQNLQDYQNQQFSNQNSQFSSQSTPNFGQNTQFSVTNQNLPNQLQVTQFDKYNFNEDINQKNQDGIDLPFGYEPKDNSKNTDQDISSTKNIKTILSKEIINQNRGDISECDLKQEGSVIHEVILSPNSINSKYNDEVQIFFNEPQETVTEISVSSSISEKERKAEFGERVKKS</sequence>
<reference evidence="1 2" key="1">
    <citation type="journal article" date="2021" name="Front. Genet.">
        <title>Chromosome-Level Genome Assembly Reveals Significant Gene Expansion in the Toll and IMD Signaling Pathways of Dendrolimus kikuchii.</title>
        <authorList>
            <person name="Zhou J."/>
            <person name="Wu P."/>
            <person name="Xiong Z."/>
            <person name="Liu N."/>
            <person name="Zhao N."/>
            <person name="Ji M."/>
            <person name="Qiu Y."/>
            <person name="Yang B."/>
        </authorList>
    </citation>
    <scope>NUCLEOTIDE SEQUENCE [LARGE SCALE GENOMIC DNA]</scope>
    <source>
        <strain evidence="1">Ann1</strain>
    </source>
</reference>
<evidence type="ECO:0000313" key="1">
    <source>
        <dbReference type="EMBL" id="KAJ0184149.1"/>
    </source>
</evidence>
<organism evidence="1 2">
    <name type="scientific">Dendrolimus kikuchii</name>
    <dbReference type="NCBI Taxonomy" id="765133"/>
    <lineage>
        <taxon>Eukaryota</taxon>
        <taxon>Metazoa</taxon>
        <taxon>Ecdysozoa</taxon>
        <taxon>Arthropoda</taxon>
        <taxon>Hexapoda</taxon>
        <taxon>Insecta</taxon>
        <taxon>Pterygota</taxon>
        <taxon>Neoptera</taxon>
        <taxon>Endopterygota</taxon>
        <taxon>Lepidoptera</taxon>
        <taxon>Glossata</taxon>
        <taxon>Ditrysia</taxon>
        <taxon>Bombycoidea</taxon>
        <taxon>Lasiocampidae</taxon>
        <taxon>Dendrolimus</taxon>
    </lineage>
</organism>
<gene>
    <name evidence="1" type="ORF">K1T71_000572</name>
</gene>
<dbReference type="EMBL" id="CM034387">
    <property type="protein sequence ID" value="KAJ0184149.1"/>
    <property type="molecule type" value="Genomic_DNA"/>
</dbReference>
<dbReference type="Proteomes" id="UP000824533">
    <property type="component" value="Linkage Group LG01"/>
</dbReference>
<name>A0ACC1DK96_9NEOP</name>
<protein>
    <submittedName>
        <fullName evidence="1">Uncharacterized protein</fullName>
    </submittedName>
</protein>
<keyword evidence="2" id="KW-1185">Reference proteome</keyword>
<accession>A0ACC1DK96</accession>
<proteinExistence type="predicted"/>
<comment type="caution">
    <text evidence="1">The sequence shown here is derived from an EMBL/GenBank/DDBJ whole genome shotgun (WGS) entry which is preliminary data.</text>
</comment>